<proteinExistence type="inferred from homology"/>
<keyword evidence="6 7" id="KW-0961">Cell wall biogenesis/degradation</keyword>
<dbReference type="GO" id="GO:0016740">
    <property type="term" value="F:transferase activity"/>
    <property type="evidence" value="ECO:0007669"/>
    <property type="project" value="UniProtKB-KW"/>
</dbReference>
<comment type="pathway">
    <text evidence="1 7">Cell wall biogenesis; peptidoglycan biosynthesis.</text>
</comment>
<name>C0QKP3_DESAH</name>
<gene>
    <name evidence="9" type="ordered locus">HRM2_30500</name>
</gene>
<dbReference type="RefSeq" id="WP_015904895.1">
    <property type="nucleotide sequence ID" value="NC_012108.1"/>
</dbReference>
<dbReference type="CDD" id="cd16913">
    <property type="entry name" value="YkuD_like"/>
    <property type="match status" value="1"/>
</dbReference>
<evidence type="ECO:0000313" key="9">
    <source>
        <dbReference type="EMBL" id="ACN16133.1"/>
    </source>
</evidence>
<keyword evidence="10" id="KW-1185">Reference proteome</keyword>
<dbReference type="GO" id="GO:0008360">
    <property type="term" value="P:regulation of cell shape"/>
    <property type="evidence" value="ECO:0007669"/>
    <property type="project" value="UniProtKB-UniRule"/>
</dbReference>
<keyword evidence="5 7" id="KW-0573">Peptidoglycan synthesis</keyword>
<accession>C0QKP3</accession>
<evidence type="ECO:0000256" key="6">
    <source>
        <dbReference type="ARBA" id="ARBA00023316"/>
    </source>
</evidence>
<dbReference type="Gene3D" id="2.40.440.10">
    <property type="entry name" value="L,D-transpeptidase catalytic domain-like"/>
    <property type="match status" value="1"/>
</dbReference>
<evidence type="ECO:0000256" key="4">
    <source>
        <dbReference type="ARBA" id="ARBA00022960"/>
    </source>
</evidence>
<dbReference type="SUPFAM" id="SSF141523">
    <property type="entry name" value="L,D-transpeptidase catalytic domain-like"/>
    <property type="match status" value="1"/>
</dbReference>
<dbReference type="PANTHER" id="PTHR36699">
    <property type="entry name" value="LD-TRANSPEPTIDASE"/>
    <property type="match status" value="1"/>
</dbReference>
<reference evidence="9 10" key="1">
    <citation type="journal article" date="2009" name="Environ. Microbiol.">
        <title>Genome sequence of Desulfobacterium autotrophicum HRM2, a marine sulfate reducer oxidizing organic carbon completely to carbon dioxide.</title>
        <authorList>
            <person name="Strittmatter A.W."/>
            <person name="Liesegang H."/>
            <person name="Rabus R."/>
            <person name="Decker I."/>
            <person name="Amann J."/>
            <person name="Andres S."/>
            <person name="Henne A."/>
            <person name="Fricke W.F."/>
            <person name="Martinez-Arias R."/>
            <person name="Bartels D."/>
            <person name="Goesmann A."/>
            <person name="Krause L."/>
            <person name="Puehler A."/>
            <person name="Klenk H.P."/>
            <person name="Richter M."/>
            <person name="Schuler M."/>
            <person name="Gloeckner F.O."/>
            <person name="Meyerdierks A."/>
            <person name="Gottschalk G."/>
            <person name="Amann R."/>
        </authorList>
    </citation>
    <scope>NUCLEOTIDE SEQUENCE [LARGE SCALE GENOMIC DNA]</scope>
    <source>
        <strain evidence="10">ATCC 43914 / DSM 3382 / HRM2</strain>
    </source>
</reference>
<dbReference type="PANTHER" id="PTHR36699:SF1">
    <property type="entry name" value="L,D-TRANSPEPTIDASE YAFK-RELATED"/>
    <property type="match status" value="1"/>
</dbReference>
<dbReference type="eggNOG" id="COG3034">
    <property type="taxonomic scope" value="Bacteria"/>
</dbReference>
<dbReference type="AlphaFoldDB" id="C0QKP3"/>
<keyword evidence="4 7" id="KW-0133">Cell shape</keyword>
<dbReference type="OrthoDB" id="9809748at2"/>
<dbReference type="Proteomes" id="UP000000442">
    <property type="component" value="Chromosome"/>
</dbReference>
<dbReference type="Pfam" id="PF03734">
    <property type="entry name" value="YkuD"/>
    <property type="match status" value="1"/>
</dbReference>
<feature type="domain" description="L,D-TPase catalytic" evidence="8">
    <location>
        <begin position="55"/>
        <end position="187"/>
    </location>
</feature>
<evidence type="ECO:0000256" key="2">
    <source>
        <dbReference type="ARBA" id="ARBA00005992"/>
    </source>
</evidence>
<keyword evidence="3" id="KW-0808">Transferase</keyword>
<evidence type="ECO:0000256" key="1">
    <source>
        <dbReference type="ARBA" id="ARBA00004752"/>
    </source>
</evidence>
<dbReference type="GO" id="GO:0009252">
    <property type="term" value="P:peptidoglycan biosynthetic process"/>
    <property type="evidence" value="ECO:0007669"/>
    <property type="project" value="UniProtKB-UniPathway"/>
</dbReference>
<dbReference type="GO" id="GO:0004180">
    <property type="term" value="F:carboxypeptidase activity"/>
    <property type="evidence" value="ECO:0007669"/>
    <property type="project" value="UniProtKB-ARBA"/>
</dbReference>
<dbReference type="GO" id="GO:0071555">
    <property type="term" value="P:cell wall organization"/>
    <property type="evidence" value="ECO:0007669"/>
    <property type="project" value="UniProtKB-UniRule"/>
</dbReference>
<evidence type="ECO:0000313" key="10">
    <source>
        <dbReference type="Proteomes" id="UP000000442"/>
    </source>
</evidence>
<dbReference type="PROSITE" id="PS52029">
    <property type="entry name" value="LD_TPASE"/>
    <property type="match status" value="1"/>
</dbReference>
<sequence length="347" mass="38877">MIRAFQKKIGLHRFLAGVMLFGLMFGVQIVFAGANEPGESDTRPEGLILVPMGMNAVVVEKSSQQLFLFSSDSQGVYERMRVPCSTGASPGRKLKSGDQKTPEGVYFLTDAYEDRYLSAVYGKKAFPTDYPNFIDRRKGRDGSAIWLHGTNKPLKPMDSNGCVAMNNQDILRLAPYLVPGVTPVVLTDTLLYAESASLNREKQALLSLVSQWKQAIESGTDQDYLLLYNPDYLPEIPWWKTWSAIRQHAAQRDLSFNISIDSPGIYRERALFVIFFNMKLVLGNQHQTLGKRKLFVEKEGDDYRITGDLFQTFPKGEMGDIGILAEAAEILYLGDASEPLLQEGLNR</sequence>
<dbReference type="KEGG" id="dat:HRM2_30500"/>
<evidence type="ECO:0000259" key="8">
    <source>
        <dbReference type="PROSITE" id="PS52029"/>
    </source>
</evidence>
<evidence type="ECO:0000256" key="5">
    <source>
        <dbReference type="ARBA" id="ARBA00022984"/>
    </source>
</evidence>
<protein>
    <submittedName>
        <fullName evidence="9">ErfK family protein (Precursor)</fullName>
    </submittedName>
</protein>
<dbReference type="STRING" id="177437.HRM2_30500"/>
<evidence type="ECO:0000256" key="3">
    <source>
        <dbReference type="ARBA" id="ARBA00022679"/>
    </source>
</evidence>
<feature type="active site" description="Proton donor/acceptor" evidence="7">
    <location>
        <position position="148"/>
    </location>
</feature>
<comment type="similarity">
    <text evidence="2">Belongs to the YkuD family.</text>
</comment>
<evidence type="ECO:0000256" key="7">
    <source>
        <dbReference type="PROSITE-ProRule" id="PRU01373"/>
    </source>
</evidence>
<dbReference type="HOGENOM" id="CLU_820542_0_0_7"/>
<dbReference type="UniPathway" id="UPA00219"/>
<dbReference type="EMBL" id="CP001087">
    <property type="protein sequence ID" value="ACN16133.1"/>
    <property type="molecule type" value="Genomic_DNA"/>
</dbReference>
<feature type="active site" description="Nucleophile" evidence="7">
    <location>
        <position position="162"/>
    </location>
</feature>
<dbReference type="InterPro" id="IPR005490">
    <property type="entry name" value="LD_TPept_cat_dom"/>
</dbReference>
<dbReference type="InterPro" id="IPR038063">
    <property type="entry name" value="Transpep_catalytic_dom"/>
</dbReference>
<organism evidence="9 10">
    <name type="scientific">Desulforapulum autotrophicum (strain ATCC 43914 / DSM 3382 / VKM B-1955 / HRM2)</name>
    <name type="common">Desulfobacterium autotrophicum</name>
    <dbReference type="NCBI Taxonomy" id="177437"/>
    <lineage>
        <taxon>Bacteria</taxon>
        <taxon>Pseudomonadati</taxon>
        <taxon>Thermodesulfobacteriota</taxon>
        <taxon>Desulfobacteria</taxon>
        <taxon>Desulfobacterales</taxon>
        <taxon>Desulfobacteraceae</taxon>
        <taxon>Desulforapulum</taxon>
    </lineage>
</organism>